<sequence length="82" mass="9071">MLHGRKFTTTPAAGHDPPKLKLQWIGRNRHWAPTPTKPSDPIPEQVNGKAGGAKDTDPTTEPFYLRELNSIRSEDLPSSGVR</sequence>
<name>A0A8S9GW97_BRACR</name>
<organism evidence="2 3">
    <name type="scientific">Brassica cretica</name>
    <name type="common">Mustard</name>
    <dbReference type="NCBI Taxonomy" id="69181"/>
    <lineage>
        <taxon>Eukaryota</taxon>
        <taxon>Viridiplantae</taxon>
        <taxon>Streptophyta</taxon>
        <taxon>Embryophyta</taxon>
        <taxon>Tracheophyta</taxon>
        <taxon>Spermatophyta</taxon>
        <taxon>Magnoliopsida</taxon>
        <taxon>eudicotyledons</taxon>
        <taxon>Gunneridae</taxon>
        <taxon>Pentapetalae</taxon>
        <taxon>rosids</taxon>
        <taxon>malvids</taxon>
        <taxon>Brassicales</taxon>
        <taxon>Brassicaceae</taxon>
        <taxon>Brassiceae</taxon>
        <taxon>Brassica</taxon>
    </lineage>
</organism>
<reference evidence="2" key="1">
    <citation type="submission" date="2019-12" db="EMBL/GenBank/DDBJ databases">
        <title>Genome sequencing and annotation of Brassica cretica.</title>
        <authorList>
            <person name="Studholme D.J."/>
            <person name="Sarris P.F."/>
        </authorList>
    </citation>
    <scope>NUCLEOTIDE SEQUENCE</scope>
    <source>
        <strain evidence="2">PFS-001/15</strain>
        <tissue evidence="2">Leaf</tissue>
    </source>
</reference>
<evidence type="ECO:0000256" key="1">
    <source>
        <dbReference type="SAM" id="MobiDB-lite"/>
    </source>
</evidence>
<feature type="region of interest" description="Disordered" evidence="1">
    <location>
        <begin position="1"/>
        <end position="20"/>
    </location>
</feature>
<evidence type="ECO:0000313" key="2">
    <source>
        <dbReference type="EMBL" id="KAF2550645.1"/>
    </source>
</evidence>
<protein>
    <submittedName>
        <fullName evidence="2">Uncharacterized protein</fullName>
    </submittedName>
</protein>
<gene>
    <name evidence="2" type="ORF">F2Q68_00034888</name>
</gene>
<feature type="region of interest" description="Disordered" evidence="1">
    <location>
        <begin position="28"/>
        <end position="82"/>
    </location>
</feature>
<evidence type="ECO:0000313" key="3">
    <source>
        <dbReference type="Proteomes" id="UP000712281"/>
    </source>
</evidence>
<dbReference type="EMBL" id="QGKW02001988">
    <property type="protein sequence ID" value="KAF2550645.1"/>
    <property type="molecule type" value="Genomic_DNA"/>
</dbReference>
<dbReference type="Proteomes" id="UP000712281">
    <property type="component" value="Unassembled WGS sequence"/>
</dbReference>
<comment type="caution">
    <text evidence="2">The sequence shown here is derived from an EMBL/GenBank/DDBJ whole genome shotgun (WGS) entry which is preliminary data.</text>
</comment>
<accession>A0A8S9GW97</accession>
<proteinExistence type="predicted"/>
<dbReference type="AlphaFoldDB" id="A0A8S9GW97"/>